<organism evidence="1 2">
    <name type="scientific">Parnassius apollo</name>
    <name type="common">Apollo butterfly</name>
    <name type="synonym">Papilio apollo</name>
    <dbReference type="NCBI Taxonomy" id="110799"/>
    <lineage>
        <taxon>Eukaryota</taxon>
        <taxon>Metazoa</taxon>
        <taxon>Ecdysozoa</taxon>
        <taxon>Arthropoda</taxon>
        <taxon>Hexapoda</taxon>
        <taxon>Insecta</taxon>
        <taxon>Pterygota</taxon>
        <taxon>Neoptera</taxon>
        <taxon>Endopterygota</taxon>
        <taxon>Lepidoptera</taxon>
        <taxon>Glossata</taxon>
        <taxon>Ditrysia</taxon>
        <taxon>Papilionoidea</taxon>
        <taxon>Papilionidae</taxon>
        <taxon>Parnassiinae</taxon>
        <taxon>Parnassini</taxon>
        <taxon>Parnassius</taxon>
        <taxon>Parnassius</taxon>
    </lineage>
</organism>
<name>A0A8S3Y5K6_PARAO</name>
<comment type="caution">
    <text evidence="1">The sequence shown here is derived from an EMBL/GenBank/DDBJ whole genome shotgun (WGS) entry which is preliminary data.</text>
</comment>
<gene>
    <name evidence="1" type="ORF">PAPOLLO_LOCUS24964</name>
</gene>
<proteinExistence type="predicted"/>
<sequence>MQVLEGWRPGAISKRLMKKLYEAKRKKSVVEEIKQIKKAKKRIENKPTLMISKRDGEYRVEIQTTPAFNVLSREEYSPLIYRIAKADNEDRIKKKNRIKRRLVRRATNDIWIDNNNTKDCDNVCLEAYKQAVGLPNSGGKSFENHCSELEAIDMPDSCFCSDNDISSSCASSEVDWEIHFSPPSACLT</sequence>
<keyword evidence="2" id="KW-1185">Reference proteome</keyword>
<dbReference type="OrthoDB" id="6912620at2759"/>
<dbReference type="Proteomes" id="UP000691718">
    <property type="component" value="Unassembled WGS sequence"/>
</dbReference>
<dbReference type="AlphaFoldDB" id="A0A8S3Y5K6"/>
<evidence type="ECO:0000313" key="1">
    <source>
        <dbReference type="EMBL" id="CAG5051143.1"/>
    </source>
</evidence>
<accession>A0A8S3Y5K6</accession>
<dbReference type="EMBL" id="CAJQZP010001492">
    <property type="protein sequence ID" value="CAG5051143.1"/>
    <property type="molecule type" value="Genomic_DNA"/>
</dbReference>
<protein>
    <submittedName>
        <fullName evidence="1">(apollo) hypothetical protein</fullName>
    </submittedName>
</protein>
<evidence type="ECO:0000313" key="2">
    <source>
        <dbReference type="Proteomes" id="UP000691718"/>
    </source>
</evidence>
<reference evidence="1" key="1">
    <citation type="submission" date="2021-04" db="EMBL/GenBank/DDBJ databases">
        <authorList>
            <person name="Tunstrom K."/>
        </authorList>
    </citation>
    <scope>NUCLEOTIDE SEQUENCE</scope>
</reference>